<dbReference type="SUPFAM" id="SSF48452">
    <property type="entry name" value="TPR-like"/>
    <property type="match status" value="1"/>
</dbReference>
<dbReference type="InterPro" id="IPR016032">
    <property type="entry name" value="Sig_transdc_resp-reg_C-effctor"/>
</dbReference>
<organism evidence="7 8">
    <name type="scientific">Tenggerimyces flavus</name>
    <dbReference type="NCBI Taxonomy" id="1708749"/>
    <lineage>
        <taxon>Bacteria</taxon>
        <taxon>Bacillati</taxon>
        <taxon>Actinomycetota</taxon>
        <taxon>Actinomycetes</taxon>
        <taxon>Propionibacteriales</taxon>
        <taxon>Nocardioidaceae</taxon>
        <taxon>Tenggerimyces</taxon>
    </lineage>
</organism>
<sequence>MSGKPSFSVLGPLKVTRGGRPVRVGPPRLRTLLASLLLRANHPVPTSELVERLWNERPPSQPRDAVQLYVVRLRQALGDPRLIRTTPGGYQLELDPTQLDLLRFDQLLRQSAKASETGRRVELLTEALRLWRGPICVDLDSDVLHALDATPVNERRLEAEEQLIDDELSLGHHASQLPRLRRLLAEHPLRERFCGQLMLALYRSGRQAEAVQAYTATADVLTHELGVSPGRELRDLHRAILAADPRLLAADTPAVTIAEPVRPAQLPADTPAFTGRVREVEELLHLAGQPATTVLASRIDGMAGVGKTALAVHVAHRLAPEFPDGQLFVDLYGYTEGRSPLAPGVVLARLLRALGVQDESIPVELDERAALYRSTLAGRRMIVVLDNAHDESQVRPLLPGSPGCLLLITSRRRLRTIDADHQLTLDVLPKADAIAMFTRSHGRERDDSRQAVDELVELCGRLPLALRHAAELFRSRPFWSASQLTERLREGISEVDAAFALSSRDLTRDQERALRLFGKHTCGELTPQSTAILLHSTVAESRRLLEELADAQLVKEHAPDRYRLHVLARATSLKQMSADGAAA</sequence>
<evidence type="ECO:0000256" key="3">
    <source>
        <dbReference type="ARBA" id="ARBA00023125"/>
    </source>
</evidence>
<keyword evidence="3 5" id="KW-0238">DNA-binding</keyword>
<dbReference type="InterPro" id="IPR051677">
    <property type="entry name" value="AfsR-DnrI-RedD_regulator"/>
</dbReference>
<dbReference type="PRINTS" id="PR00364">
    <property type="entry name" value="DISEASERSIST"/>
</dbReference>
<dbReference type="Pfam" id="PF03704">
    <property type="entry name" value="BTAD"/>
    <property type="match status" value="1"/>
</dbReference>
<dbReference type="InterPro" id="IPR011990">
    <property type="entry name" value="TPR-like_helical_dom_sf"/>
</dbReference>
<evidence type="ECO:0000259" key="6">
    <source>
        <dbReference type="PROSITE" id="PS51755"/>
    </source>
</evidence>
<dbReference type="SUPFAM" id="SSF52540">
    <property type="entry name" value="P-loop containing nucleoside triphosphate hydrolases"/>
    <property type="match status" value="1"/>
</dbReference>
<dbReference type="SMART" id="SM00862">
    <property type="entry name" value="Trans_reg_C"/>
    <property type="match status" value="1"/>
</dbReference>
<dbReference type="Gene3D" id="3.40.50.300">
    <property type="entry name" value="P-loop containing nucleotide triphosphate hydrolases"/>
    <property type="match status" value="1"/>
</dbReference>
<dbReference type="SUPFAM" id="SSF46894">
    <property type="entry name" value="C-terminal effector domain of the bipartite response regulators"/>
    <property type="match status" value="1"/>
</dbReference>
<evidence type="ECO:0000256" key="5">
    <source>
        <dbReference type="PROSITE-ProRule" id="PRU01091"/>
    </source>
</evidence>
<dbReference type="CDD" id="cd15831">
    <property type="entry name" value="BTAD"/>
    <property type="match status" value="1"/>
</dbReference>
<evidence type="ECO:0000313" key="7">
    <source>
        <dbReference type="EMBL" id="MFC3764499.1"/>
    </source>
</evidence>
<dbReference type="InterPro" id="IPR005158">
    <property type="entry name" value="BTAD"/>
</dbReference>
<dbReference type="Proteomes" id="UP001595699">
    <property type="component" value="Unassembled WGS sequence"/>
</dbReference>
<protein>
    <submittedName>
        <fullName evidence="7">BTAD domain-containing putative transcriptional regulator</fullName>
    </submittedName>
</protein>
<keyword evidence="8" id="KW-1185">Reference proteome</keyword>
<dbReference type="PANTHER" id="PTHR35807">
    <property type="entry name" value="TRANSCRIPTIONAL REGULATOR REDD-RELATED"/>
    <property type="match status" value="1"/>
</dbReference>
<dbReference type="RefSeq" id="WP_205121434.1">
    <property type="nucleotide sequence ID" value="NZ_JAFBCM010000001.1"/>
</dbReference>
<evidence type="ECO:0000313" key="8">
    <source>
        <dbReference type="Proteomes" id="UP001595699"/>
    </source>
</evidence>
<name>A0ABV7YKL7_9ACTN</name>
<dbReference type="PANTHER" id="PTHR35807:SF1">
    <property type="entry name" value="TRANSCRIPTIONAL REGULATOR REDD"/>
    <property type="match status" value="1"/>
</dbReference>
<dbReference type="InterPro" id="IPR001867">
    <property type="entry name" value="OmpR/PhoB-type_DNA-bd"/>
</dbReference>
<evidence type="ECO:0000256" key="2">
    <source>
        <dbReference type="ARBA" id="ARBA00023015"/>
    </source>
</evidence>
<dbReference type="PROSITE" id="PS51755">
    <property type="entry name" value="OMPR_PHOB"/>
    <property type="match status" value="1"/>
</dbReference>
<evidence type="ECO:0000256" key="1">
    <source>
        <dbReference type="ARBA" id="ARBA00005820"/>
    </source>
</evidence>
<proteinExistence type="inferred from homology"/>
<dbReference type="InterPro" id="IPR027417">
    <property type="entry name" value="P-loop_NTPase"/>
</dbReference>
<dbReference type="SMART" id="SM01043">
    <property type="entry name" value="BTAD"/>
    <property type="match status" value="1"/>
</dbReference>
<keyword evidence="2" id="KW-0805">Transcription regulation</keyword>
<dbReference type="EMBL" id="JBHRZH010000027">
    <property type="protein sequence ID" value="MFC3764499.1"/>
    <property type="molecule type" value="Genomic_DNA"/>
</dbReference>
<reference evidence="8" key="1">
    <citation type="journal article" date="2019" name="Int. J. Syst. Evol. Microbiol.">
        <title>The Global Catalogue of Microorganisms (GCM) 10K type strain sequencing project: providing services to taxonomists for standard genome sequencing and annotation.</title>
        <authorList>
            <consortium name="The Broad Institute Genomics Platform"/>
            <consortium name="The Broad Institute Genome Sequencing Center for Infectious Disease"/>
            <person name="Wu L."/>
            <person name="Ma J."/>
        </authorList>
    </citation>
    <scope>NUCLEOTIDE SEQUENCE [LARGE SCALE GENOMIC DNA]</scope>
    <source>
        <strain evidence="8">CGMCC 4.7241</strain>
    </source>
</reference>
<dbReference type="Gene3D" id="1.25.40.10">
    <property type="entry name" value="Tetratricopeptide repeat domain"/>
    <property type="match status" value="1"/>
</dbReference>
<comment type="caution">
    <text evidence="7">The sequence shown here is derived from an EMBL/GenBank/DDBJ whole genome shotgun (WGS) entry which is preliminary data.</text>
</comment>
<comment type="similarity">
    <text evidence="1">Belongs to the AfsR/DnrI/RedD regulatory family.</text>
</comment>
<accession>A0ABV7YKL7</accession>
<dbReference type="Gene3D" id="1.10.10.10">
    <property type="entry name" value="Winged helix-like DNA-binding domain superfamily/Winged helix DNA-binding domain"/>
    <property type="match status" value="1"/>
</dbReference>
<dbReference type="Pfam" id="PF00486">
    <property type="entry name" value="Trans_reg_C"/>
    <property type="match status" value="1"/>
</dbReference>
<keyword evidence="4" id="KW-0804">Transcription</keyword>
<feature type="DNA-binding region" description="OmpR/PhoB-type" evidence="5">
    <location>
        <begin position="1"/>
        <end position="94"/>
    </location>
</feature>
<gene>
    <name evidence="7" type="ORF">ACFOUW_26925</name>
</gene>
<feature type="domain" description="OmpR/PhoB-type" evidence="6">
    <location>
        <begin position="1"/>
        <end position="94"/>
    </location>
</feature>
<dbReference type="InterPro" id="IPR036388">
    <property type="entry name" value="WH-like_DNA-bd_sf"/>
</dbReference>
<evidence type="ECO:0000256" key="4">
    <source>
        <dbReference type="ARBA" id="ARBA00023163"/>
    </source>
</evidence>